<keyword evidence="5" id="KW-1185">Reference proteome</keyword>
<name>A0A0F7KKZ5_9PROT</name>
<evidence type="ECO:0000313" key="5">
    <source>
        <dbReference type="Proteomes" id="UP000034156"/>
    </source>
</evidence>
<dbReference type="PRINTS" id="PR00081">
    <property type="entry name" value="GDHRDH"/>
</dbReference>
<proteinExistence type="inferred from homology"/>
<accession>A0A0F7KKZ5</accession>
<dbReference type="GO" id="GO:0016491">
    <property type="term" value="F:oxidoreductase activity"/>
    <property type="evidence" value="ECO:0007669"/>
    <property type="project" value="UniProtKB-KW"/>
</dbReference>
<evidence type="ECO:0000256" key="2">
    <source>
        <dbReference type="ARBA" id="ARBA00023002"/>
    </source>
</evidence>
<dbReference type="Proteomes" id="UP000034156">
    <property type="component" value="Chromosome"/>
</dbReference>
<dbReference type="Proteomes" id="UP000324176">
    <property type="component" value="Unassembled WGS sequence"/>
</dbReference>
<comment type="similarity">
    <text evidence="1">Belongs to the short-chain dehydrogenases/reductases (SDR) family.</text>
</comment>
<dbReference type="Pfam" id="PF00106">
    <property type="entry name" value="adh_short"/>
    <property type="match status" value="1"/>
</dbReference>
<dbReference type="PANTHER" id="PTHR42901">
    <property type="entry name" value="ALCOHOL DEHYDROGENASE"/>
    <property type="match status" value="1"/>
</dbReference>
<dbReference type="EMBL" id="CP011451">
    <property type="protein sequence ID" value="AKH39477.1"/>
    <property type="molecule type" value="Genomic_DNA"/>
</dbReference>
<gene>
    <name evidence="3" type="ORF">AAW31_05960</name>
    <name evidence="4" type="ORF">BCL69_10316</name>
</gene>
<dbReference type="OrthoDB" id="9790785at2"/>
<evidence type="ECO:0000256" key="1">
    <source>
        <dbReference type="ARBA" id="ARBA00006484"/>
    </source>
</evidence>
<protein>
    <submittedName>
        <fullName evidence="4">NAD(P)-dependent dehydrogenase (Short-subunit alcohol dehydrogenase family)</fullName>
    </submittedName>
    <submittedName>
        <fullName evidence="3">Short-chain dehydrogenase</fullName>
    </submittedName>
</protein>
<dbReference type="InterPro" id="IPR036291">
    <property type="entry name" value="NAD(P)-bd_dom_sf"/>
</dbReference>
<evidence type="ECO:0000313" key="3">
    <source>
        <dbReference type="EMBL" id="AKH39477.1"/>
    </source>
</evidence>
<dbReference type="RefSeq" id="WP_046851547.1">
    <property type="nucleotide sequence ID" value="NZ_CBDIPD010000073.1"/>
</dbReference>
<dbReference type="PATRIC" id="fig|44574.3.peg.1425"/>
<sequence>MDNLKHYQAEKDLLSKRVILVTGAGQGIGRAAAIAYATHGATVILHGRKVEKLEHVYDDIQALGREEAVIFPFDFEKAVEKDFQAIADAIESQLGRLDGILHNAAFTFGPMLLENHTLEQWQVTMQVNLLAPATLTRACLPLLKASSDASVIMTSDTHGHEPSAYWGGFAVAKAGIEALVKIQSEEWELWPNLRINTLIPGPVHTPQRMKTHPGETKQLLLQPQDLMRAYLFFMGPDSKGISGKIISCQEAK</sequence>
<evidence type="ECO:0000313" key="4">
    <source>
        <dbReference type="EMBL" id="TYP86371.1"/>
    </source>
</evidence>
<evidence type="ECO:0000313" key="6">
    <source>
        <dbReference type="Proteomes" id="UP000324176"/>
    </source>
</evidence>
<reference evidence="3 5" key="2">
    <citation type="journal article" date="2016" name="Genome Announc.">
        <title>Genome Sequence of Nitrosomonas communis Strain Nm2, a Mesophilic Ammonia-Oxidizing Bacterium Isolated from Mediterranean Soil.</title>
        <authorList>
            <person name="Kozlowski J.A."/>
            <person name="Kits K.D."/>
            <person name="Stein L.Y."/>
        </authorList>
    </citation>
    <scope>NUCLEOTIDE SEQUENCE [LARGE SCALE GENOMIC DNA]</scope>
    <source>
        <strain evidence="3 5">Nm2</strain>
    </source>
</reference>
<organism evidence="3 5">
    <name type="scientific">Nitrosomonas communis</name>
    <dbReference type="NCBI Taxonomy" id="44574"/>
    <lineage>
        <taxon>Bacteria</taxon>
        <taxon>Pseudomonadati</taxon>
        <taxon>Pseudomonadota</taxon>
        <taxon>Betaproteobacteria</taxon>
        <taxon>Nitrosomonadales</taxon>
        <taxon>Nitrosomonadaceae</taxon>
        <taxon>Nitrosomonas</taxon>
    </lineage>
</organism>
<dbReference type="EMBL" id="VNHT01000031">
    <property type="protein sequence ID" value="TYP86371.1"/>
    <property type="molecule type" value="Genomic_DNA"/>
</dbReference>
<dbReference type="AlphaFoldDB" id="A0A0F7KKZ5"/>
<reference evidence="5" key="1">
    <citation type="submission" date="2015-05" db="EMBL/GenBank/DDBJ databases">
        <title>Draft genome of Nitrosomonas communis strain Nm2.</title>
        <authorList>
            <person name="Kozlowski J.A."/>
            <person name="Kits K.D."/>
            <person name="Stein L.Y."/>
        </authorList>
    </citation>
    <scope>NUCLEOTIDE SEQUENCE [LARGE SCALE GENOMIC DNA]</scope>
    <source>
        <strain evidence="5">Nm2</strain>
    </source>
</reference>
<dbReference type="PANTHER" id="PTHR42901:SF1">
    <property type="entry name" value="ALCOHOL DEHYDROGENASE"/>
    <property type="match status" value="1"/>
</dbReference>
<dbReference type="InterPro" id="IPR002347">
    <property type="entry name" value="SDR_fam"/>
</dbReference>
<dbReference type="KEGG" id="nco:AAW31_05960"/>
<dbReference type="Gene3D" id="3.40.50.720">
    <property type="entry name" value="NAD(P)-binding Rossmann-like Domain"/>
    <property type="match status" value="1"/>
</dbReference>
<dbReference type="SUPFAM" id="SSF51735">
    <property type="entry name" value="NAD(P)-binding Rossmann-fold domains"/>
    <property type="match status" value="1"/>
</dbReference>
<reference evidence="4 6" key="3">
    <citation type="submission" date="2019-07" db="EMBL/GenBank/DDBJ databases">
        <title>Active sludge and wastewater microbial communities from Klosterneuburg, Austria.</title>
        <authorList>
            <person name="Wagner M."/>
        </authorList>
    </citation>
    <scope>NUCLEOTIDE SEQUENCE [LARGE SCALE GENOMIC DNA]</scope>
    <source>
        <strain evidence="4 6">Nm2</strain>
    </source>
</reference>
<keyword evidence="2" id="KW-0560">Oxidoreductase</keyword>